<dbReference type="InterPro" id="IPR006311">
    <property type="entry name" value="TAT_signal"/>
</dbReference>
<dbReference type="AlphaFoldDB" id="A0AAW4PU47"/>
<dbReference type="Proteomes" id="UP001430377">
    <property type="component" value="Unassembled WGS sequence"/>
</dbReference>
<evidence type="ECO:0000313" key="2">
    <source>
        <dbReference type="Proteomes" id="UP001430377"/>
    </source>
</evidence>
<proteinExistence type="predicted"/>
<gene>
    <name evidence="1" type="ORF">EGH21_17480</name>
</gene>
<protein>
    <recommendedName>
        <fullName evidence="3">Secreted protein</fullName>
    </recommendedName>
</protein>
<organism evidence="1 2">
    <name type="scientific">Haloarcula rubra</name>
    <dbReference type="NCBI Taxonomy" id="2487747"/>
    <lineage>
        <taxon>Archaea</taxon>
        <taxon>Methanobacteriati</taxon>
        <taxon>Methanobacteriota</taxon>
        <taxon>Stenosarchaea group</taxon>
        <taxon>Halobacteria</taxon>
        <taxon>Halobacteriales</taxon>
        <taxon>Haloarculaceae</taxon>
        <taxon>Haloarcula</taxon>
    </lineage>
</organism>
<sequence>MPDDQYRQTISRRTALKQLGAAGILGGVGFSSVGSAQASSGKGPVRARGNILNEYTFNQDTIVHEEWYISSNLEERYGSRRIRFEHLEMDRNQLEEATGHEFPDEGKRVYRSELDKLVGTEDEWREHYQKQLAAEIGEEASIRSKSEYTGPIWEYKKSGSGQYTKSAPINVVWETPYNSFIDVYNEMKSSSRWNDPGICAEDRYIHYVDLYNSYFIKQDAQVSTQNFCGDQQDHVRMWQHRSNFGGSDGQFEIGSIHHDPYGHGYGCDIYGTFTFDPPESRLKDWWRNNTLATVGRVNLDNARSWSGCKDSNDRYAGYINW</sequence>
<accession>A0AAW4PU47</accession>
<reference evidence="1 2" key="1">
    <citation type="submission" date="2021-06" db="EMBL/GenBank/DDBJ databases">
        <title>Halomicroarcula sp. a new haloarchaeum isolated from saline soil.</title>
        <authorList>
            <person name="Duran-Viseras A."/>
            <person name="Sanchez-Porro C."/>
            <person name="Ventosa A."/>
        </authorList>
    </citation>
    <scope>NUCLEOTIDE SEQUENCE [LARGE SCALE GENOMIC DNA]</scope>
    <source>
        <strain evidence="1 2">F13</strain>
    </source>
</reference>
<dbReference type="RefSeq" id="WP_220619745.1">
    <property type="nucleotide sequence ID" value="NZ_RKLR01000008.1"/>
</dbReference>
<dbReference type="PROSITE" id="PS51318">
    <property type="entry name" value="TAT"/>
    <property type="match status" value="1"/>
</dbReference>
<dbReference type="EMBL" id="RKLR01000008">
    <property type="protein sequence ID" value="MBX0324821.1"/>
    <property type="molecule type" value="Genomic_DNA"/>
</dbReference>
<keyword evidence="2" id="KW-1185">Reference proteome</keyword>
<evidence type="ECO:0008006" key="3">
    <source>
        <dbReference type="Google" id="ProtNLM"/>
    </source>
</evidence>
<name>A0AAW4PU47_9EURY</name>
<evidence type="ECO:0000313" key="1">
    <source>
        <dbReference type="EMBL" id="MBX0324821.1"/>
    </source>
</evidence>
<comment type="caution">
    <text evidence="1">The sequence shown here is derived from an EMBL/GenBank/DDBJ whole genome shotgun (WGS) entry which is preliminary data.</text>
</comment>